<organism evidence="1 2">
    <name type="scientific">Haloarcula sebkhae</name>
    <dbReference type="NCBI Taxonomy" id="932660"/>
    <lineage>
        <taxon>Archaea</taxon>
        <taxon>Methanobacteriati</taxon>
        <taxon>Methanobacteriota</taxon>
        <taxon>Stenosarchaea group</taxon>
        <taxon>Halobacteria</taxon>
        <taxon>Halobacteriales</taxon>
        <taxon>Haloarculaceae</taxon>
        <taxon>Haloarcula</taxon>
    </lineage>
</organism>
<accession>A0A830F4H5</accession>
<dbReference type="Proteomes" id="UP000614221">
    <property type="component" value="Unassembled WGS sequence"/>
</dbReference>
<protein>
    <submittedName>
        <fullName evidence="1">Uncharacterized protein</fullName>
    </submittedName>
</protein>
<dbReference type="RefSeq" id="WP_188978973.1">
    <property type="nucleotide sequence ID" value="NZ_BMPD01000005.1"/>
</dbReference>
<dbReference type="OrthoDB" id="168905at2157"/>
<evidence type="ECO:0000313" key="1">
    <source>
        <dbReference type="EMBL" id="GGK74554.1"/>
    </source>
</evidence>
<name>A0A830F4H5_9EURY</name>
<dbReference type="EMBL" id="BMPD01000005">
    <property type="protein sequence ID" value="GGK74554.1"/>
    <property type="molecule type" value="Genomic_DNA"/>
</dbReference>
<reference evidence="1" key="1">
    <citation type="journal article" date="2014" name="Int. J. Syst. Evol. Microbiol.">
        <title>Complete genome sequence of Corynebacterium casei LMG S-19264T (=DSM 44701T), isolated from a smear-ripened cheese.</title>
        <authorList>
            <consortium name="US DOE Joint Genome Institute (JGI-PGF)"/>
            <person name="Walter F."/>
            <person name="Albersmeier A."/>
            <person name="Kalinowski J."/>
            <person name="Ruckert C."/>
        </authorList>
    </citation>
    <scope>NUCLEOTIDE SEQUENCE</scope>
    <source>
        <strain evidence="1">JCM 19018</strain>
    </source>
</reference>
<gene>
    <name evidence="1" type="ORF">GCM10009067_28450</name>
</gene>
<dbReference type="AlphaFoldDB" id="A0A830F4H5"/>
<comment type="caution">
    <text evidence="1">The sequence shown here is derived from an EMBL/GenBank/DDBJ whole genome shotgun (WGS) entry which is preliminary data.</text>
</comment>
<sequence>MTGFCEENDVRKALQDKDLSETDVYGPTGTEFVTAAIEKVSDWLQRQGNRYWYDSGGGTDLVPDSPATVSDVRLDIPSSPHSQRDQLFHDSDTRYPVTKAGPYARVTLPHGYVQSLTGLEVRGRGGGVEDWVAANDKTEGRGEDYYVARKGQDSYGRTHLYVRARSIGPRYDFNGILTAEFDYGLDATDESWQDVRRGVAQLAAAELVIEDDVVTSIPDNGQLVGVDTQRQQLVDDGRDALEPYLTPPGGG</sequence>
<proteinExistence type="predicted"/>
<evidence type="ECO:0000313" key="2">
    <source>
        <dbReference type="Proteomes" id="UP000614221"/>
    </source>
</evidence>
<reference evidence="1" key="2">
    <citation type="submission" date="2020-09" db="EMBL/GenBank/DDBJ databases">
        <authorList>
            <person name="Sun Q."/>
            <person name="Ohkuma M."/>
        </authorList>
    </citation>
    <scope>NUCLEOTIDE SEQUENCE</scope>
    <source>
        <strain evidence="1">JCM 19018</strain>
    </source>
</reference>